<dbReference type="GO" id="GO:0042781">
    <property type="term" value="F:3'-tRNA processing endoribonuclease activity"/>
    <property type="evidence" value="ECO:0007669"/>
    <property type="project" value="TreeGrafter"/>
</dbReference>
<reference evidence="9 10" key="1">
    <citation type="submission" date="2016-01" db="EMBL/GenBank/DDBJ databases">
        <title>Use of Whole Genome Sequencing to ascertain that Brevibacterium massiliense (Roux, Raoult 2009) is a later heterotypic synonym of Brevibacterium ravenspurgense (Mages 2008).</title>
        <authorList>
            <person name="Bernier A.-M."/>
            <person name="Burdz T."/>
            <person name="Huynh C."/>
            <person name="Pachecho A.L."/>
            <person name="Wiebe D."/>
            <person name="Bonner C."/>
            <person name="Bernard K."/>
        </authorList>
    </citation>
    <scope>NUCLEOTIDE SEQUENCE [LARGE SCALE GENOMIC DNA]</scope>
    <source>
        <strain evidence="9 10">CCUG56047</strain>
    </source>
</reference>
<comment type="catalytic activity">
    <reaction evidence="7">
        <text>Endonucleolytic cleavage of RNA, removing 5'-extranucleotides from tRNA precursor.</text>
        <dbReference type="EC" id="3.1.26.5"/>
    </reaction>
</comment>
<comment type="function">
    <text evidence="1 7">RNaseP catalyzes the removal of the 5'-leader sequence from pre-tRNA to produce the mature 5'-terminus. It can also cleave other RNA substrates such as 4.5S RNA. The protein component plays an auxiliary but essential role in vivo by binding to the 5'-leader sequence and broadening the substrate specificity of the ribozyme.</text>
</comment>
<keyword evidence="10" id="KW-1185">Reference proteome</keyword>
<dbReference type="GO" id="GO:0001682">
    <property type="term" value="P:tRNA 5'-leader removal"/>
    <property type="evidence" value="ECO:0007669"/>
    <property type="project" value="UniProtKB-UniRule"/>
</dbReference>
<dbReference type="AlphaFoldDB" id="A0A150H6A4"/>
<evidence type="ECO:0000313" key="10">
    <source>
        <dbReference type="Proteomes" id="UP000243589"/>
    </source>
</evidence>
<keyword evidence="2 7" id="KW-0819">tRNA processing</keyword>
<dbReference type="GO" id="GO:0030677">
    <property type="term" value="C:ribonuclease P complex"/>
    <property type="evidence" value="ECO:0007669"/>
    <property type="project" value="TreeGrafter"/>
</dbReference>
<evidence type="ECO:0000313" key="9">
    <source>
        <dbReference type="EMBL" id="KXZ57398.1"/>
    </source>
</evidence>
<dbReference type="EC" id="3.1.26.5" evidence="7 8"/>
<keyword evidence="3 7" id="KW-0540">Nuclease</keyword>
<evidence type="ECO:0000256" key="5">
    <source>
        <dbReference type="ARBA" id="ARBA00022801"/>
    </source>
</evidence>
<dbReference type="Proteomes" id="UP000243589">
    <property type="component" value="Unassembled WGS sequence"/>
</dbReference>
<dbReference type="GO" id="GO:0000049">
    <property type="term" value="F:tRNA binding"/>
    <property type="evidence" value="ECO:0007669"/>
    <property type="project" value="UniProtKB-UniRule"/>
</dbReference>
<dbReference type="Pfam" id="PF00825">
    <property type="entry name" value="Ribonuclease_P"/>
    <property type="match status" value="1"/>
</dbReference>
<sequence length="133" mass="14810">MQAVLSSPLVAARAAQTFQPDVLPARNRIRRPEDFKRIFRSGRKAGSQTLVVHADLDTAHAPRVGFIVSKAVGNAVTRNLVKRRLRAISAELIDQLTGDYVIRAHPKAAHSDYAELKDRVQTALQRIHADQRL</sequence>
<dbReference type="InterPro" id="IPR000100">
    <property type="entry name" value="RNase_P"/>
</dbReference>
<dbReference type="PROSITE" id="PS00648">
    <property type="entry name" value="RIBONUCLEASE_P"/>
    <property type="match status" value="1"/>
</dbReference>
<organism evidence="9 10">
    <name type="scientific">Brevibacterium ravenspurgense</name>
    <dbReference type="NCBI Taxonomy" id="479117"/>
    <lineage>
        <taxon>Bacteria</taxon>
        <taxon>Bacillati</taxon>
        <taxon>Actinomycetota</taxon>
        <taxon>Actinomycetes</taxon>
        <taxon>Micrococcales</taxon>
        <taxon>Brevibacteriaceae</taxon>
        <taxon>Brevibacterium</taxon>
    </lineage>
</organism>
<evidence type="ECO:0000256" key="3">
    <source>
        <dbReference type="ARBA" id="ARBA00022722"/>
    </source>
</evidence>
<keyword evidence="6 7" id="KW-0694">RNA-binding</keyword>
<dbReference type="InterPro" id="IPR020568">
    <property type="entry name" value="Ribosomal_Su5_D2-typ_SF"/>
</dbReference>
<dbReference type="EMBL" id="LQQC01000012">
    <property type="protein sequence ID" value="KXZ57398.1"/>
    <property type="molecule type" value="Genomic_DNA"/>
</dbReference>
<dbReference type="PANTHER" id="PTHR33992:SF1">
    <property type="entry name" value="RIBONUCLEASE P PROTEIN COMPONENT"/>
    <property type="match status" value="1"/>
</dbReference>
<dbReference type="PATRIC" id="fig|479117.4.peg.1904"/>
<name>A0A150H6A4_9MICO</name>
<protein>
    <recommendedName>
        <fullName evidence="7 8">Ribonuclease P protein component</fullName>
        <shortName evidence="7">RNase P protein</shortName>
        <shortName evidence="7">RNaseP protein</shortName>
        <ecNumber evidence="7 8">3.1.26.5</ecNumber>
    </recommendedName>
    <alternativeName>
        <fullName evidence="7">Protein C5</fullName>
    </alternativeName>
</protein>
<evidence type="ECO:0000256" key="2">
    <source>
        <dbReference type="ARBA" id="ARBA00022694"/>
    </source>
</evidence>
<comment type="caution">
    <text evidence="9">The sequence shown here is derived from an EMBL/GenBank/DDBJ whole genome shotgun (WGS) entry which is preliminary data.</text>
</comment>
<dbReference type="Gene3D" id="3.30.230.10">
    <property type="match status" value="1"/>
</dbReference>
<evidence type="ECO:0000256" key="1">
    <source>
        <dbReference type="ARBA" id="ARBA00002663"/>
    </source>
</evidence>
<evidence type="ECO:0000256" key="6">
    <source>
        <dbReference type="ARBA" id="ARBA00022884"/>
    </source>
</evidence>
<dbReference type="GO" id="GO:0004526">
    <property type="term" value="F:ribonuclease P activity"/>
    <property type="evidence" value="ECO:0007669"/>
    <property type="project" value="UniProtKB-UniRule"/>
</dbReference>
<gene>
    <name evidence="7 9" type="primary">rnpA</name>
    <name evidence="9" type="ORF">Bravens_01920</name>
</gene>
<dbReference type="InterPro" id="IPR020539">
    <property type="entry name" value="RNase_P_CS"/>
</dbReference>
<comment type="similarity">
    <text evidence="7">Belongs to the RnpA family.</text>
</comment>
<accession>A0A150H6A4</accession>
<dbReference type="PANTHER" id="PTHR33992">
    <property type="entry name" value="RIBONUCLEASE P PROTEIN COMPONENT"/>
    <property type="match status" value="1"/>
</dbReference>
<dbReference type="SUPFAM" id="SSF54211">
    <property type="entry name" value="Ribosomal protein S5 domain 2-like"/>
    <property type="match status" value="1"/>
</dbReference>
<comment type="subunit">
    <text evidence="7">Consists of a catalytic RNA component (M1 or rnpB) and a protein subunit.</text>
</comment>
<evidence type="ECO:0000256" key="4">
    <source>
        <dbReference type="ARBA" id="ARBA00022759"/>
    </source>
</evidence>
<evidence type="ECO:0000256" key="7">
    <source>
        <dbReference type="HAMAP-Rule" id="MF_00227"/>
    </source>
</evidence>
<keyword evidence="5 7" id="KW-0378">Hydrolase</keyword>
<dbReference type="HAMAP" id="MF_00227">
    <property type="entry name" value="RNase_P"/>
    <property type="match status" value="1"/>
</dbReference>
<dbReference type="NCBIfam" id="TIGR00188">
    <property type="entry name" value="rnpA"/>
    <property type="match status" value="1"/>
</dbReference>
<proteinExistence type="inferred from homology"/>
<evidence type="ECO:0000256" key="8">
    <source>
        <dbReference type="NCBIfam" id="TIGR00188"/>
    </source>
</evidence>
<dbReference type="InterPro" id="IPR014721">
    <property type="entry name" value="Ribsml_uS5_D2-typ_fold_subgr"/>
</dbReference>
<keyword evidence="4 7" id="KW-0255">Endonuclease</keyword>